<feature type="domain" description="Transposase IS200-like" evidence="1">
    <location>
        <begin position="10"/>
        <end position="123"/>
    </location>
</feature>
<evidence type="ECO:0000313" key="2">
    <source>
        <dbReference type="EMBL" id="RCX07389.1"/>
    </source>
</evidence>
<dbReference type="GO" id="GO:0006313">
    <property type="term" value="P:DNA transposition"/>
    <property type="evidence" value="ECO:0007669"/>
    <property type="project" value="InterPro"/>
</dbReference>
<proteinExistence type="predicted"/>
<dbReference type="PANTHER" id="PTHR34322:SF2">
    <property type="entry name" value="TRANSPOSASE IS200-LIKE DOMAIN-CONTAINING PROTEIN"/>
    <property type="match status" value="1"/>
</dbReference>
<dbReference type="EMBL" id="QPJT01000054">
    <property type="protein sequence ID" value="RCX07389.1"/>
    <property type="molecule type" value="Genomic_DNA"/>
</dbReference>
<dbReference type="SUPFAM" id="SSF143422">
    <property type="entry name" value="Transposase IS200-like"/>
    <property type="match status" value="1"/>
</dbReference>
<organism evidence="2 3">
    <name type="scientific">Anaerobacterium chartisolvens</name>
    <dbReference type="NCBI Taxonomy" id="1297424"/>
    <lineage>
        <taxon>Bacteria</taxon>
        <taxon>Bacillati</taxon>
        <taxon>Bacillota</taxon>
        <taxon>Clostridia</taxon>
        <taxon>Eubacteriales</taxon>
        <taxon>Oscillospiraceae</taxon>
        <taxon>Anaerobacterium</taxon>
    </lineage>
</organism>
<dbReference type="GO" id="GO:0003677">
    <property type="term" value="F:DNA binding"/>
    <property type="evidence" value="ECO:0007669"/>
    <property type="project" value="InterPro"/>
</dbReference>
<dbReference type="Pfam" id="PF01797">
    <property type="entry name" value="Y1_Tnp"/>
    <property type="match status" value="1"/>
</dbReference>
<dbReference type="Gene3D" id="3.30.70.1290">
    <property type="entry name" value="Transposase IS200-like"/>
    <property type="match status" value="1"/>
</dbReference>
<dbReference type="OrthoDB" id="9788881at2"/>
<dbReference type="Proteomes" id="UP000253034">
    <property type="component" value="Unassembled WGS sequence"/>
</dbReference>
<dbReference type="InterPro" id="IPR036515">
    <property type="entry name" value="Transposase_17_sf"/>
</dbReference>
<accession>A0A369ADG6</accession>
<reference evidence="2 3" key="1">
    <citation type="submission" date="2018-07" db="EMBL/GenBank/DDBJ databases">
        <title>Genomic Encyclopedia of Type Strains, Phase IV (KMG-IV): sequencing the most valuable type-strain genomes for metagenomic binning, comparative biology and taxonomic classification.</title>
        <authorList>
            <person name="Goeker M."/>
        </authorList>
    </citation>
    <scope>NUCLEOTIDE SEQUENCE [LARGE SCALE GENOMIC DNA]</scope>
    <source>
        <strain evidence="2 3">DSM 27016</strain>
    </source>
</reference>
<evidence type="ECO:0000259" key="1">
    <source>
        <dbReference type="SMART" id="SM01321"/>
    </source>
</evidence>
<comment type="caution">
    <text evidence="2">The sequence shown here is derived from an EMBL/GenBank/DDBJ whole genome shotgun (WGS) entry which is preliminary data.</text>
</comment>
<name>A0A369ADG6_9FIRM</name>
<dbReference type="AlphaFoldDB" id="A0A369ADG6"/>
<keyword evidence="3" id="KW-1185">Reference proteome</keyword>
<dbReference type="InterPro" id="IPR002686">
    <property type="entry name" value="Transposase_17"/>
</dbReference>
<protein>
    <submittedName>
        <fullName evidence="2">REP element-mobilizing transposase RayT</fullName>
    </submittedName>
</protein>
<dbReference type="RefSeq" id="WP_114300447.1">
    <property type="nucleotide sequence ID" value="NZ_QPJT01000054.1"/>
</dbReference>
<dbReference type="PANTHER" id="PTHR34322">
    <property type="entry name" value="TRANSPOSASE, Y1_TNP DOMAIN-CONTAINING"/>
    <property type="match status" value="1"/>
</dbReference>
<evidence type="ECO:0000313" key="3">
    <source>
        <dbReference type="Proteomes" id="UP000253034"/>
    </source>
</evidence>
<sequence length="274" mass="31747">MPRQARVKGEFSTYHVIHRGNERKNIFLCDSDKLRFLETLERMKSKYGFLVHAYCIMDNHVHLLINDNGNDISQIIKSINISYAYYFNHTYKRCGHLFQDRFKSERVDDDNYLLEVSRYIHNNPVKAGMASDPSEYKWSSCGVFTGSVKDSKGLVDKGRILDFVSNNRSVAVRSYIEYVTKEEDSGIKVMDIEEESKDGEENNDSVFTLSQAKKRLEDILSREGFAYEEMLSQIKLRDELMKEMRRGSSLTLKELGKLFGGISESRVSRILSKK</sequence>
<gene>
    <name evidence="2" type="ORF">DFR58_1546</name>
</gene>
<dbReference type="SMART" id="SM01321">
    <property type="entry name" value="Y1_Tnp"/>
    <property type="match status" value="1"/>
</dbReference>
<dbReference type="GO" id="GO:0004803">
    <property type="term" value="F:transposase activity"/>
    <property type="evidence" value="ECO:0007669"/>
    <property type="project" value="InterPro"/>
</dbReference>